<comment type="domain">
    <text evidence="10">Consists of 16-stranded beta-barrel sheets, with large surface-exposed loops, that form a transmembrane pore at the center of each barrel. The pore is partially ocluded by a peptide loop that folds into the pore lumen.</text>
</comment>
<dbReference type="RefSeq" id="WP_267613680.1">
    <property type="nucleotide sequence ID" value="NZ_JAOVZQ010000001.1"/>
</dbReference>
<evidence type="ECO:0000256" key="10">
    <source>
        <dbReference type="RuleBase" id="RU364005"/>
    </source>
</evidence>
<dbReference type="Proteomes" id="UP001081283">
    <property type="component" value="Unassembled WGS sequence"/>
</dbReference>
<keyword evidence="4 10" id="KW-0812">Transmembrane</keyword>
<evidence type="ECO:0000256" key="8">
    <source>
        <dbReference type="ARBA" id="ARBA00023136"/>
    </source>
</evidence>
<keyword evidence="5 10" id="KW-0732">Signal</keyword>
<dbReference type="SUPFAM" id="SSF56935">
    <property type="entry name" value="Porins"/>
    <property type="match status" value="1"/>
</dbReference>
<comment type="function">
    <text evidence="10">Forms passive diffusion pores that allow small molecular weight hydrophilic materials across the outer membrane.</text>
</comment>
<evidence type="ECO:0000313" key="12">
    <source>
        <dbReference type="Proteomes" id="UP001081283"/>
    </source>
</evidence>
<sequence length="372" mass="40071">MNIKSLLLGSAAALVAVSGARAADAIVAAEPEPVEYVRVCDAFGTGYFYIPGTETCLRIHGYVRYDIGAGELFEQTSVTGDETYNKRARFSFRTSTASETEMGTLRTYTEIRFQWDTNAAITQPGYTNNSETSVNFAWVQLGGLRIGKDESMFTTFTGYAGSVINDGLIYDPGPFDTNLISYTYNGGAFRAALSLEQGNDSFATATGVAGWGIDDYMPHVVAGIGYTAGMIDLSAVLGYDTRDDIGLINRGGWSGKIRANVTLNDQASIFAMLHYGENSSAYTTWANGASTEETFAVTAGGSYQLNDKASLNVQGQWRESNTLGVSDAWSLVGNVAYELVPGLTLTPEVAYRDNGTVNGDEFGGFFRVQRSF</sequence>
<keyword evidence="7 10" id="KW-0626">Porin</keyword>
<dbReference type="InterPro" id="IPR003684">
    <property type="entry name" value="Porin_alphabac"/>
</dbReference>
<keyword evidence="2 10" id="KW-0813">Transport</keyword>
<keyword evidence="12" id="KW-1185">Reference proteome</keyword>
<evidence type="ECO:0000256" key="4">
    <source>
        <dbReference type="ARBA" id="ARBA00022692"/>
    </source>
</evidence>
<name>A0ABT3YIT7_9HYPH</name>
<keyword evidence="8 10" id="KW-0472">Membrane</keyword>
<accession>A0ABT3YIT7</accession>
<keyword evidence="9 10" id="KW-0998">Cell outer membrane</keyword>
<comment type="similarity">
    <text evidence="1 10">Belongs to the alphaproteobacteria porin family.</text>
</comment>
<evidence type="ECO:0000256" key="9">
    <source>
        <dbReference type="ARBA" id="ARBA00023237"/>
    </source>
</evidence>
<keyword evidence="3 10" id="KW-1134">Transmembrane beta strand</keyword>
<protein>
    <recommendedName>
        <fullName evidence="10">Porin</fullName>
    </recommendedName>
</protein>
<evidence type="ECO:0000256" key="5">
    <source>
        <dbReference type="ARBA" id="ARBA00022729"/>
    </source>
</evidence>
<reference evidence="11" key="1">
    <citation type="submission" date="2022-10" db="EMBL/GenBank/DDBJ databases">
        <title>Hoeflea sp. J2-29, isolated from marine algae.</title>
        <authorList>
            <person name="Kristyanto S."/>
            <person name="Kim J.M."/>
            <person name="Jeon C.O."/>
        </authorList>
    </citation>
    <scope>NUCLEOTIDE SEQUENCE</scope>
    <source>
        <strain evidence="11">J2-29</strain>
    </source>
</reference>
<proteinExistence type="inferred from homology"/>
<gene>
    <name evidence="11" type="ORF">OEG82_17545</name>
</gene>
<evidence type="ECO:0000256" key="6">
    <source>
        <dbReference type="ARBA" id="ARBA00023065"/>
    </source>
</evidence>
<evidence type="ECO:0000256" key="7">
    <source>
        <dbReference type="ARBA" id="ARBA00023114"/>
    </source>
</evidence>
<evidence type="ECO:0000256" key="2">
    <source>
        <dbReference type="ARBA" id="ARBA00022448"/>
    </source>
</evidence>
<evidence type="ECO:0000256" key="3">
    <source>
        <dbReference type="ARBA" id="ARBA00022452"/>
    </source>
</evidence>
<keyword evidence="6 10" id="KW-0406">Ion transport</keyword>
<evidence type="ECO:0000313" key="11">
    <source>
        <dbReference type="EMBL" id="MCY0095809.1"/>
    </source>
</evidence>
<comment type="subcellular location">
    <subcellularLocation>
        <location evidence="10">Cell outer membrane</location>
        <topology evidence="10">Multi-pass membrane protein</topology>
    </subcellularLocation>
</comment>
<feature type="signal peptide" evidence="10">
    <location>
        <begin position="1"/>
        <end position="22"/>
    </location>
</feature>
<feature type="chain" id="PRO_5045009811" description="Porin" evidence="10">
    <location>
        <begin position="23"/>
        <end position="372"/>
    </location>
</feature>
<evidence type="ECO:0000256" key="1">
    <source>
        <dbReference type="ARBA" id="ARBA00009521"/>
    </source>
</evidence>
<comment type="caution">
    <text evidence="11">The sequence shown here is derived from an EMBL/GenBank/DDBJ whole genome shotgun (WGS) entry which is preliminary data.</text>
</comment>
<organism evidence="11 12">
    <name type="scientific">Hoeflea ulvae</name>
    <dbReference type="NCBI Taxonomy" id="2983764"/>
    <lineage>
        <taxon>Bacteria</taxon>
        <taxon>Pseudomonadati</taxon>
        <taxon>Pseudomonadota</taxon>
        <taxon>Alphaproteobacteria</taxon>
        <taxon>Hyphomicrobiales</taxon>
        <taxon>Rhizobiaceae</taxon>
        <taxon>Hoeflea</taxon>
    </lineage>
</organism>
<dbReference type="EMBL" id="JAOVZQ010000001">
    <property type="protein sequence ID" value="MCY0095809.1"/>
    <property type="molecule type" value="Genomic_DNA"/>
</dbReference>
<dbReference type="Pfam" id="PF02530">
    <property type="entry name" value="Porin_2"/>
    <property type="match status" value="1"/>
</dbReference>